<dbReference type="Proteomes" id="UP001501126">
    <property type="component" value="Unassembled WGS sequence"/>
</dbReference>
<dbReference type="Gene3D" id="3.30.530.20">
    <property type="match status" value="1"/>
</dbReference>
<gene>
    <name evidence="1" type="ORF">GCM10009118_09920</name>
</gene>
<dbReference type="CDD" id="cd07820">
    <property type="entry name" value="SRPBCC_3"/>
    <property type="match status" value="1"/>
</dbReference>
<proteinExistence type="predicted"/>
<evidence type="ECO:0000313" key="1">
    <source>
        <dbReference type="EMBL" id="GAA0874584.1"/>
    </source>
</evidence>
<dbReference type="InterPro" id="IPR023393">
    <property type="entry name" value="START-like_dom_sf"/>
</dbReference>
<reference evidence="1 2" key="1">
    <citation type="journal article" date="2019" name="Int. J. Syst. Evol. Microbiol.">
        <title>The Global Catalogue of Microorganisms (GCM) 10K type strain sequencing project: providing services to taxonomists for standard genome sequencing and annotation.</title>
        <authorList>
            <consortium name="The Broad Institute Genomics Platform"/>
            <consortium name="The Broad Institute Genome Sequencing Center for Infectious Disease"/>
            <person name="Wu L."/>
            <person name="Ma J."/>
        </authorList>
    </citation>
    <scope>NUCLEOTIDE SEQUENCE [LARGE SCALE GENOMIC DNA]</scope>
    <source>
        <strain evidence="1 2">JCM 16083</strain>
    </source>
</reference>
<organism evidence="1 2">
    <name type="scientific">Wandonia haliotis</name>
    <dbReference type="NCBI Taxonomy" id="574963"/>
    <lineage>
        <taxon>Bacteria</taxon>
        <taxon>Pseudomonadati</taxon>
        <taxon>Bacteroidota</taxon>
        <taxon>Flavobacteriia</taxon>
        <taxon>Flavobacteriales</taxon>
        <taxon>Crocinitomicaceae</taxon>
        <taxon>Wandonia</taxon>
    </lineage>
</organism>
<sequence>MVKITRHSGIYTLESEQFLKISLKEAWEFFSSPTNLTRITPEYMGFEITSPYEERAFPGQIITYKIGVLPGVKSNWVTEITQVVENQMFVDEQRFGPYAMWHHEHWFTETDDGVMMFDRVSYKLPFGRLGRWFHFLIEKRLIAIFTFRYKILASLFS</sequence>
<evidence type="ECO:0000313" key="2">
    <source>
        <dbReference type="Proteomes" id="UP001501126"/>
    </source>
</evidence>
<protein>
    <submittedName>
        <fullName evidence="1">SRPBCC family protein</fullName>
    </submittedName>
</protein>
<dbReference type="SUPFAM" id="SSF55961">
    <property type="entry name" value="Bet v1-like"/>
    <property type="match status" value="1"/>
</dbReference>
<dbReference type="RefSeq" id="WP_343785484.1">
    <property type="nucleotide sequence ID" value="NZ_BAAAFH010000003.1"/>
</dbReference>
<accession>A0ABN1MMR5</accession>
<dbReference type="EMBL" id="BAAAFH010000003">
    <property type="protein sequence ID" value="GAA0874584.1"/>
    <property type="molecule type" value="Genomic_DNA"/>
</dbReference>
<keyword evidence="2" id="KW-1185">Reference proteome</keyword>
<name>A0ABN1MMR5_9FLAO</name>
<comment type="caution">
    <text evidence="1">The sequence shown here is derived from an EMBL/GenBank/DDBJ whole genome shotgun (WGS) entry which is preliminary data.</text>
</comment>